<dbReference type="STRING" id="1396826.PHA8399_01634"/>
<dbReference type="GO" id="GO:0005829">
    <property type="term" value="C:cytosol"/>
    <property type="evidence" value="ECO:0007669"/>
    <property type="project" value="TreeGrafter"/>
</dbReference>
<evidence type="ECO:0000256" key="1">
    <source>
        <dbReference type="ARBA" id="ARBA00022679"/>
    </source>
</evidence>
<gene>
    <name evidence="4" type="primary">glk</name>
    <name evidence="4" type="ORF">PHA8399_01634</name>
</gene>
<protein>
    <submittedName>
        <fullName evidence="4">Glucokinase</fullName>
        <ecNumber evidence="4">2.7.1.2</ecNumber>
    </submittedName>
</protein>
<dbReference type="PANTHER" id="PTHR47690">
    <property type="entry name" value="GLUCOKINASE"/>
    <property type="match status" value="1"/>
</dbReference>
<evidence type="ECO:0000313" key="4">
    <source>
        <dbReference type="EMBL" id="CUH99512.1"/>
    </source>
</evidence>
<name>A0A0P1H8J1_9RHOB</name>
<dbReference type="SUPFAM" id="SSF53067">
    <property type="entry name" value="Actin-like ATPase domain"/>
    <property type="match status" value="1"/>
</dbReference>
<dbReference type="GO" id="GO:0005536">
    <property type="term" value="F:D-glucose binding"/>
    <property type="evidence" value="ECO:0007669"/>
    <property type="project" value="InterPro"/>
</dbReference>
<keyword evidence="2 4" id="KW-0418">Kinase</keyword>
<dbReference type="EMBL" id="CYSR01000020">
    <property type="protein sequence ID" value="CUH99512.1"/>
    <property type="molecule type" value="Genomic_DNA"/>
</dbReference>
<sequence length="295" mass="30662">MTGLRLAADVGGTNTRLGLARDGVLLADTVQSFRNEAFSGFTAVLDQYLQKAAPGGVAEVVIAVAGPVTGATARLTNRDWHFDAAALSRHLTGAGVFLLNDLAALGQACPHLGAECLDTVIAPAGEAGGDGQRLVVGIGTGFNLSPVLHAGGRVQCLNVEYGHVSLPLDVAEHLRSRTGDAGAFRTVEHLFSGRGHAAVRAQFPEDTAGTQAFQTFYAELLALLARNLMLAFLPAQGIYFAGAVARSLLASPARQVFAEAFRQPFALDTGIEAPVYVILDDAAALKGCAAVTVNR</sequence>
<reference evidence="4 5" key="1">
    <citation type="submission" date="2015-09" db="EMBL/GenBank/DDBJ databases">
        <authorList>
            <consortium name="Swine Surveillance"/>
        </authorList>
    </citation>
    <scope>NUCLEOTIDE SEQUENCE [LARGE SCALE GENOMIC DNA]</scope>
    <source>
        <strain evidence="4 5">CECT 8399</strain>
    </source>
</reference>
<dbReference type="InterPro" id="IPR050201">
    <property type="entry name" value="Bacterial_glucokinase"/>
</dbReference>
<evidence type="ECO:0000256" key="2">
    <source>
        <dbReference type="ARBA" id="ARBA00022777"/>
    </source>
</evidence>
<dbReference type="GO" id="GO:0004340">
    <property type="term" value="F:glucokinase activity"/>
    <property type="evidence" value="ECO:0007669"/>
    <property type="project" value="UniProtKB-EC"/>
</dbReference>
<proteinExistence type="inferred from homology"/>
<evidence type="ECO:0000313" key="5">
    <source>
        <dbReference type="Proteomes" id="UP000051326"/>
    </source>
</evidence>
<dbReference type="Pfam" id="PF02685">
    <property type="entry name" value="Glucokinase"/>
    <property type="match status" value="2"/>
</dbReference>
<dbReference type="AlphaFoldDB" id="A0A0P1H8J1"/>
<dbReference type="CDD" id="cd24008">
    <property type="entry name" value="ASKHA_NBD_GLK"/>
    <property type="match status" value="1"/>
</dbReference>
<dbReference type="PANTHER" id="PTHR47690:SF1">
    <property type="entry name" value="GLUCOKINASE"/>
    <property type="match status" value="1"/>
</dbReference>
<dbReference type="EC" id="2.7.1.2" evidence="4"/>
<comment type="similarity">
    <text evidence="3">Belongs to the bacterial glucokinase family.</text>
</comment>
<dbReference type="Gene3D" id="3.30.420.40">
    <property type="match status" value="1"/>
</dbReference>
<dbReference type="InterPro" id="IPR003836">
    <property type="entry name" value="Glucokinase"/>
</dbReference>
<accession>A0A0P1H8J1</accession>
<organism evidence="4 5">
    <name type="scientific">Leisingera aquaemixtae</name>
    <dbReference type="NCBI Taxonomy" id="1396826"/>
    <lineage>
        <taxon>Bacteria</taxon>
        <taxon>Pseudomonadati</taxon>
        <taxon>Pseudomonadota</taxon>
        <taxon>Alphaproteobacteria</taxon>
        <taxon>Rhodobacterales</taxon>
        <taxon>Roseobacteraceae</taxon>
        <taxon>Leisingera</taxon>
    </lineage>
</organism>
<evidence type="ECO:0000256" key="3">
    <source>
        <dbReference type="RuleBase" id="RU004046"/>
    </source>
</evidence>
<dbReference type="GO" id="GO:0005524">
    <property type="term" value="F:ATP binding"/>
    <property type="evidence" value="ECO:0007669"/>
    <property type="project" value="InterPro"/>
</dbReference>
<dbReference type="Gene3D" id="3.40.367.20">
    <property type="match status" value="1"/>
</dbReference>
<keyword evidence="1 4" id="KW-0808">Transferase</keyword>
<dbReference type="InterPro" id="IPR043129">
    <property type="entry name" value="ATPase_NBD"/>
</dbReference>
<dbReference type="Proteomes" id="UP000051326">
    <property type="component" value="Unassembled WGS sequence"/>
</dbReference>
<dbReference type="GO" id="GO:0006096">
    <property type="term" value="P:glycolytic process"/>
    <property type="evidence" value="ECO:0007669"/>
    <property type="project" value="InterPro"/>
</dbReference>